<dbReference type="Proteomes" id="UP000247480">
    <property type="component" value="Unassembled WGS sequence"/>
</dbReference>
<dbReference type="AlphaFoldDB" id="A0A2V0QHG4"/>
<accession>A0A2V0QHG4</accession>
<evidence type="ECO:0000313" key="2">
    <source>
        <dbReference type="Proteomes" id="UP000247480"/>
    </source>
</evidence>
<gene>
    <name evidence="1" type="ORF">KPSA1_01366</name>
</gene>
<evidence type="ECO:0000313" key="1">
    <source>
        <dbReference type="EMBL" id="GBH08000.1"/>
    </source>
</evidence>
<proteinExistence type="predicted"/>
<protein>
    <submittedName>
        <fullName evidence="1">ATPase component</fullName>
    </submittedName>
</protein>
<organism evidence="1 2">
    <name type="scientific">Pseudomonas syringae pv. actinidiae</name>
    <dbReference type="NCBI Taxonomy" id="103796"/>
    <lineage>
        <taxon>Bacteria</taxon>
        <taxon>Pseudomonadati</taxon>
        <taxon>Pseudomonadota</taxon>
        <taxon>Gammaproteobacteria</taxon>
        <taxon>Pseudomonadales</taxon>
        <taxon>Pseudomonadaceae</taxon>
        <taxon>Pseudomonas</taxon>
        <taxon>Pseudomonas syringae</taxon>
    </lineage>
</organism>
<comment type="caution">
    <text evidence="1">The sequence shown here is derived from an EMBL/GenBank/DDBJ whole genome shotgun (WGS) entry which is preliminary data.</text>
</comment>
<name>A0A2V0QHG4_PSESF</name>
<dbReference type="EMBL" id="BGJZ01000066">
    <property type="protein sequence ID" value="GBH08000.1"/>
    <property type="molecule type" value="Genomic_DNA"/>
</dbReference>
<reference evidence="1 2" key="1">
    <citation type="submission" date="2018-04" db="EMBL/GenBank/DDBJ databases">
        <title>Draft genome sequence of Pseudomonas syringae pv. actinidiae biovar 1 strains isolated from kiwifruit in Kagawa prefecture.</title>
        <authorList>
            <person name="Tabuchi M."/>
            <person name="Saito M."/>
            <person name="Fujiwara S."/>
            <person name="Sasa N."/>
            <person name="Akimitsu K."/>
            <person name="Gomi K."/>
            <person name="Konishi-Sugita S."/>
            <person name="Hamano K."/>
            <person name="Kataoka I."/>
        </authorList>
    </citation>
    <scope>NUCLEOTIDE SEQUENCE [LARGE SCALE GENOMIC DNA]</scope>
    <source>
        <strain evidence="1 2">MAFF212206</strain>
    </source>
</reference>
<sequence length="46" mass="5224">MIQVRKRLDDCCAPLSDRYYDDSGAGERLRQAYVAIIDVAIGHHCE</sequence>